<dbReference type="Proteomes" id="UP000061432">
    <property type="component" value="Chromosome"/>
</dbReference>
<reference evidence="3" key="2">
    <citation type="submission" date="2015-01" db="EMBL/GenBank/DDBJ databases">
        <title>Complete genome sequence of Methylobacterium aquaticum strain 22A.</title>
        <authorList>
            <person name="Tani A."/>
            <person name="Ogura Y."/>
            <person name="Hayashi T."/>
        </authorList>
    </citation>
    <scope>NUCLEOTIDE SEQUENCE [LARGE SCALE GENOMIC DNA]</scope>
    <source>
        <strain evidence="3">MA-22A</strain>
    </source>
</reference>
<accession>A0A0C6F6K6</accession>
<dbReference type="AlphaFoldDB" id="A0A0C6F6K6"/>
<organism evidence="2 3">
    <name type="scientific">Methylobacterium aquaticum</name>
    <dbReference type="NCBI Taxonomy" id="270351"/>
    <lineage>
        <taxon>Bacteria</taxon>
        <taxon>Pseudomonadati</taxon>
        <taxon>Pseudomonadota</taxon>
        <taxon>Alphaproteobacteria</taxon>
        <taxon>Hyphomicrobiales</taxon>
        <taxon>Methylobacteriaceae</taxon>
        <taxon>Methylobacterium</taxon>
    </lineage>
</organism>
<reference evidence="2 3" key="1">
    <citation type="journal article" date="2015" name="Genome Announc.">
        <title>Complete Genome Sequence of Methylobacterium aquaticum Strain 22A, Isolated from Racomitrium japonicum Moss.</title>
        <authorList>
            <person name="Tani A."/>
            <person name="Ogura Y."/>
            <person name="Hayashi T."/>
            <person name="Kimbara K."/>
        </authorList>
    </citation>
    <scope>NUCLEOTIDE SEQUENCE [LARGE SCALE GENOMIC DNA]</scope>
    <source>
        <strain evidence="2 3">MA-22A</strain>
    </source>
</reference>
<evidence type="ECO:0000313" key="3">
    <source>
        <dbReference type="Proteomes" id="UP000061432"/>
    </source>
</evidence>
<evidence type="ECO:0000256" key="1">
    <source>
        <dbReference type="SAM" id="MobiDB-lite"/>
    </source>
</evidence>
<evidence type="ECO:0000313" key="2">
    <source>
        <dbReference type="EMBL" id="BAQ43968.1"/>
    </source>
</evidence>
<feature type="region of interest" description="Disordered" evidence="1">
    <location>
        <begin position="1"/>
        <end position="58"/>
    </location>
</feature>
<name>A0A0C6F6K6_9HYPH</name>
<dbReference type="EMBL" id="AP014704">
    <property type="protein sequence ID" value="BAQ43968.1"/>
    <property type="molecule type" value="Genomic_DNA"/>
</dbReference>
<sequence length="422" mass="42973">MSGGLWDLIGSPRRQPTGGRPLGDMAAAYLGEEVPAGLAPGQPPVDPRRDGSVQPTAAGRKLSGAIGAAAGGMAQGLLDAAKLPGDVYAGRVDPMSDEGIQRAGDLAGFAMTGGIAAPAKASGEAVLGSGPIRAYHGSPHDFDRFSLAHIGTGEGNQGFGRGLYFAGDERIAKSYRDDLSKVPVLKFDGDASGLNIATPQNARDLAAFGFDTGGGNLDAGLGNIRMIAEFDPRLAPFADEAALHLRDGRVALGPKSPGHMYEVGIDADPARLLNWDTPLSGQSPAVRSFAADRLADPQVRAAIETTARQRLGGPSEATGRDLYRGMAGFDGATAAAVSADMRAAGIPGVQYMDTGSRGFGGGTQTRQYVTFGDDLVSILRKYGVAGAAGAGGAASALAPGDAQAAPSPQTLDTIADAYLGRR</sequence>
<dbReference type="PATRIC" id="fig|270351.10.peg.490"/>
<dbReference type="OrthoDB" id="7483387at2"/>
<protein>
    <submittedName>
        <fullName evidence="2">Uncharacterized protein</fullName>
    </submittedName>
</protein>
<dbReference type="STRING" id="270351.Maq22A_c02445"/>
<dbReference type="RefSeq" id="WP_060845556.1">
    <property type="nucleotide sequence ID" value="NZ_AP014704.1"/>
</dbReference>
<proteinExistence type="predicted"/>
<gene>
    <name evidence="2" type="ORF">Maq22A_c02445</name>
</gene>
<dbReference type="KEGG" id="maqu:Maq22A_c02445"/>